<dbReference type="Proteomes" id="UP001372714">
    <property type="component" value="Chromosome"/>
</dbReference>
<evidence type="ECO:0000259" key="1">
    <source>
        <dbReference type="Pfam" id="PF14301"/>
    </source>
</evidence>
<gene>
    <name evidence="3" type="ORF">V6W80_11565</name>
    <name evidence="2" type="ORF">V6W80_17070</name>
</gene>
<dbReference type="InterPro" id="IPR025484">
    <property type="entry name" value="DUF4376"/>
</dbReference>
<dbReference type="EMBL" id="CP145723">
    <property type="protein sequence ID" value="WWM68873.1"/>
    <property type="molecule type" value="Genomic_DNA"/>
</dbReference>
<evidence type="ECO:0000313" key="3">
    <source>
        <dbReference type="EMBL" id="WWM68873.1"/>
    </source>
</evidence>
<dbReference type="RefSeq" id="WP_338544889.1">
    <property type="nucleotide sequence ID" value="NZ_CP145723.1"/>
</dbReference>
<dbReference type="EMBL" id="CP145723">
    <property type="protein sequence ID" value="WWM65419.1"/>
    <property type="molecule type" value="Genomic_DNA"/>
</dbReference>
<dbReference type="Pfam" id="PF14301">
    <property type="entry name" value="DUF4376"/>
    <property type="match status" value="1"/>
</dbReference>
<reference evidence="3 4" key="1">
    <citation type="submission" date="2024-02" db="EMBL/GenBank/DDBJ databases">
        <title>The whole genome sequence of Pseudomonas benzopyrenica MLY92.</title>
        <authorList>
            <person name="Liu Y."/>
        </authorList>
    </citation>
    <scope>NUCLEOTIDE SEQUENCE [LARGE SCALE GENOMIC DNA]</scope>
    <source>
        <strain evidence="3 4">MLY92</strain>
    </source>
</reference>
<evidence type="ECO:0000313" key="2">
    <source>
        <dbReference type="EMBL" id="WWM65419.1"/>
    </source>
</evidence>
<name>A0ABZ2FX36_9PSED</name>
<sequence>MYENLLMVKDGVASRTPVPESIYGLPPEILLDLTWVDPALGLYDTQWWPSKFVDGELGRDFKWGDESYHLDYENHIVEITREQIPLTQEEKDERRARELAYMSPIIDAERDRRTAMGFVYDGKAYQTENQSQIDDILGKMTDSLAAITIDQAQPGDLRWASPEYDFAWSTADGTLVPMDAQTCLAFTRSAVRRKTLLVGAGLALKAMDPIPADYIDDKYWPPLDSTAKTTRK</sequence>
<evidence type="ECO:0000313" key="4">
    <source>
        <dbReference type="Proteomes" id="UP001372714"/>
    </source>
</evidence>
<accession>A0ABZ2FX36</accession>
<proteinExistence type="predicted"/>
<feature type="domain" description="DUF4376" evidence="1">
    <location>
        <begin position="106"/>
        <end position="207"/>
    </location>
</feature>
<protein>
    <recommendedName>
        <fullName evidence="1">DUF4376 domain-containing protein</fullName>
    </recommendedName>
</protein>
<organism evidence="3 4">
    <name type="scientific">Pseudomonas benzopyrenica</name>
    <dbReference type="NCBI Taxonomy" id="2993566"/>
    <lineage>
        <taxon>Bacteria</taxon>
        <taxon>Pseudomonadati</taxon>
        <taxon>Pseudomonadota</taxon>
        <taxon>Gammaproteobacteria</taxon>
        <taxon>Pseudomonadales</taxon>
        <taxon>Pseudomonadaceae</taxon>
        <taxon>Pseudomonas</taxon>
    </lineage>
</organism>
<keyword evidence="4" id="KW-1185">Reference proteome</keyword>